<dbReference type="PANTHER" id="PTHR11070:SF23">
    <property type="entry name" value="RECBCD ENZYME SUBUNIT RECB"/>
    <property type="match status" value="1"/>
</dbReference>
<dbReference type="EC" id="5.6.2.4" evidence="15"/>
<sequence>MTKPLVAQYLPLIGQHLIEASAGTGKTFNITRIYLRLLLERKLTVQQVLVMTFTKDATEELRGRIEAFIRQALTQWHDLEQSDEYFSTIAERVTEPERLLLLNRALVNIDEAAIFTIHSFCKRVLNQHAFLSGVSFNAQMEVDSQEYTIEVCRDWYRQLADQAENDFLAIASFWVTPETFVRQFTKAINHYCVLDVIDEESIKQQFYSDVKASLSAIESGMNALTTHLIDCKKGVEKEQRQAELDQLIKWLKQVVTDFSYTESAFPGAFLDGRRLPRSEIKAELTEILLPANRLKKSITATIKAVAKAKALVVAQSGIYLMRSRLAQIKQEQNILTFDDLITTLATQLKSGNGTALANALFEQYPVALVDEFQDTDPQQFDILTAIYNTQAEAGLFMIGDPKQAIYGFRGGDVFAYLNAREKCNYQWVMDTNWRSSKAMITGYNRLFYGNTLTEEPSDVFCYNIEYHPVNPSPKADEKELLDQQYNALQFVHFESEGKSAPASYRQQLARWCANEITRLLYPNKAVNQQSLTAKDIAILVRDGTEAADIRTALNEANLACVYLSNRANLWQSEQSKQLLLVLKGICYVEDNHQFLATLTSPLLGITPKAYLELLDNDIHWQQLAERFITLRSLWRARGFITMALKLLHDLFKFKPQQERELTNILHLFELLQSAGQRHQQPDELLHWFEQQVNQDHTEIEAELRLESEEDLVKIITQHGAKGLEYPVVFVPFATRHKDPLKVARTNVDLIEYHQANGQLVLSLDGASQAKQAMADEQYAESIRLLYVAVTRAEKRCYILTTNFDKSELSPLGQALSWQAGEDILESLATLANDNPESIGVIAVSEGDLPITTAPNNIEVISAQAASFSGTIERNWWLSSFTALSRNLRDVGVSSPDRDLLDEASLIEQSKSTAELRFDLAKGAKTGNLLHDILELVNFTHPNWLQAYTVPLMRFGDLGSGYHEHDLTHWLNEIVTTELVKDNQENESQNFCLADLSHSQTLREAEFYFPLINADTKRLTSLLSAHRKRVNTQIKTGETVVNYSQVFLPNIATLQGMMHGFIDLIFEHQGKYYLCDYKSNHLGNSFSDYTLDKLSQSIQTHHYDLQYLIYSVALQRFLQQKIPDYSIEAHFGGVYYLYLRGMSPESKGTGVFYCQLTKDELTQLDNIFANTVSKPESEHDNVESIKGAIE</sequence>
<evidence type="ECO:0000259" key="17">
    <source>
        <dbReference type="PROSITE" id="PS51198"/>
    </source>
</evidence>
<dbReference type="GO" id="GO:0003677">
    <property type="term" value="F:DNA binding"/>
    <property type="evidence" value="ECO:0007669"/>
    <property type="project" value="UniProtKB-UniRule"/>
</dbReference>
<dbReference type="SUPFAM" id="SSF52540">
    <property type="entry name" value="P-loop containing nucleoside triphosphate hydrolases"/>
    <property type="match status" value="1"/>
</dbReference>
<dbReference type="PANTHER" id="PTHR11070">
    <property type="entry name" value="UVRD / RECB / PCRA DNA HELICASE FAMILY MEMBER"/>
    <property type="match status" value="1"/>
</dbReference>
<dbReference type="InterPro" id="IPR004586">
    <property type="entry name" value="RecB"/>
</dbReference>
<comment type="catalytic activity">
    <reaction evidence="13 15">
        <text>Couples ATP hydrolysis with the unwinding of duplex DNA by translocating in the 3'-5' direction.</text>
        <dbReference type="EC" id="5.6.2.4"/>
    </reaction>
</comment>
<keyword evidence="9 15" id="KW-0460">Magnesium</keyword>
<comment type="miscellaneous">
    <text evidence="15">In the RecBCD complex, RecB has a slow 3'-5' helicase, an exonuclease activity and loads RecA onto ssDNA, RecD has a fast 5'-3' helicase activity, while RecC stimulates the ATPase and processivity of the RecB helicase and contributes to recognition of the Chi site.</text>
</comment>
<evidence type="ECO:0000313" key="19">
    <source>
        <dbReference type="EMBL" id="MBB6543202.1"/>
    </source>
</evidence>
<comment type="domain">
    <text evidence="15">The C-terminal domain has nuclease activity and interacts with RecD. It interacts with RecA, facilitating its loading onto ssDNA.</text>
</comment>
<dbReference type="InterPro" id="IPR011604">
    <property type="entry name" value="PDDEXK-like_dom_sf"/>
</dbReference>
<evidence type="ECO:0000256" key="11">
    <source>
        <dbReference type="ARBA" id="ARBA00023204"/>
    </source>
</evidence>
<evidence type="ECO:0000256" key="14">
    <source>
        <dbReference type="ARBA" id="ARBA00048988"/>
    </source>
</evidence>
<dbReference type="PROSITE" id="PS51217">
    <property type="entry name" value="UVRD_HELICASE_CTER"/>
    <property type="match status" value="1"/>
</dbReference>
<feature type="region of interest" description="DNA-binding and helicase activity, interacts with RecC" evidence="15">
    <location>
        <begin position="1"/>
        <end position="821"/>
    </location>
</feature>
<evidence type="ECO:0000256" key="4">
    <source>
        <dbReference type="ARBA" id="ARBA00022763"/>
    </source>
</evidence>
<keyword evidence="3 15" id="KW-0547">Nucleotide-binding</keyword>
<feature type="region of interest" description="Nuclease activity, interacts with RecD and RecA" evidence="15">
    <location>
        <begin position="874"/>
        <end position="1189"/>
    </location>
</feature>
<dbReference type="InterPro" id="IPR027417">
    <property type="entry name" value="P-loop_NTPase"/>
</dbReference>
<comment type="cofactor">
    <cofactor evidence="15">
        <name>Mg(2+)</name>
        <dbReference type="ChEBI" id="CHEBI:18420"/>
    </cofactor>
    <text evidence="15">Binds 1 Mg(2+) ion per subunit.</text>
</comment>
<dbReference type="PROSITE" id="PS51198">
    <property type="entry name" value="UVRD_HELICASE_ATP_BIND"/>
    <property type="match status" value="1"/>
</dbReference>
<dbReference type="AlphaFoldDB" id="A0A7X0NGT6"/>
<keyword evidence="11 15" id="KW-0234">DNA repair</keyword>
<feature type="binding site" evidence="15">
    <location>
        <position position="1062"/>
    </location>
    <ligand>
        <name>Mg(2+)</name>
        <dbReference type="ChEBI" id="CHEBI:18420"/>
    </ligand>
</feature>
<dbReference type="Pfam" id="PF00580">
    <property type="entry name" value="UvrD-helicase"/>
    <property type="match status" value="1"/>
</dbReference>
<comment type="domain">
    <text evidence="15">The N-terminal DNA-binding domain is a ssDNA-dependent ATPase and has ATP-dependent 3'-5' helicase function. This domain interacts with RecC.</text>
</comment>
<feature type="binding site" evidence="16">
    <location>
        <begin position="20"/>
        <end position="27"/>
    </location>
    <ligand>
        <name>ATP</name>
        <dbReference type="ChEBI" id="CHEBI:30616"/>
    </ligand>
</feature>
<evidence type="ECO:0000256" key="9">
    <source>
        <dbReference type="ARBA" id="ARBA00022842"/>
    </source>
</evidence>
<evidence type="ECO:0000256" key="10">
    <source>
        <dbReference type="ARBA" id="ARBA00023125"/>
    </source>
</evidence>
<comment type="subunit">
    <text evidence="15">Heterotrimer of RecB, RecC and RecD. All subunits contribute to DNA-binding. Interacts with RecA.</text>
</comment>
<dbReference type="GO" id="GO:0009338">
    <property type="term" value="C:exodeoxyribonuclease V complex"/>
    <property type="evidence" value="ECO:0007669"/>
    <property type="project" value="TreeGrafter"/>
</dbReference>
<dbReference type="InterPro" id="IPR011335">
    <property type="entry name" value="Restrct_endonuc-II-like"/>
</dbReference>
<evidence type="ECO:0000259" key="18">
    <source>
        <dbReference type="PROSITE" id="PS51217"/>
    </source>
</evidence>
<comment type="function">
    <text evidence="15">A helicase/nuclease that prepares dsDNA breaks (DSB) for recombinational DNA repair. Binds to DSBs and unwinds DNA via a highly rapid and processive ATP-dependent bidirectional helicase activity. Unwinds dsDNA until it encounters a Chi (crossover hotspot instigator) sequence from the 3' direction. Cuts ssDNA a few nucleotides 3' to the Chi site. The properties and activities of the enzyme are changed at Chi. The Chi-altered holoenzyme produces a long 3'-ssDNA overhang and facilitates RecA-binding to the ssDNA for homologous DNA recombination and repair. Holoenzyme degrades any linearized DNA that is unable to undergo homologous recombination. In the holoenzyme this subunit contributes ATPase, 3'-5' helicase, exonuclease activity and loads RecA onto ssDNA.</text>
</comment>
<evidence type="ECO:0000256" key="8">
    <source>
        <dbReference type="ARBA" id="ARBA00022840"/>
    </source>
</evidence>
<dbReference type="GO" id="GO:0005524">
    <property type="term" value="F:ATP binding"/>
    <property type="evidence" value="ECO:0007669"/>
    <property type="project" value="UniProtKB-UniRule"/>
</dbReference>
<comment type="catalytic activity">
    <reaction evidence="14 15">
        <text>ATP + H2O = ADP + phosphate + H(+)</text>
        <dbReference type="Rhea" id="RHEA:13065"/>
        <dbReference type="ChEBI" id="CHEBI:15377"/>
        <dbReference type="ChEBI" id="CHEBI:15378"/>
        <dbReference type="ChEBI" id="CHEBI:30616"/>
        <dbReference type="ChEBI" id="CHEBI:43474"/>
        <dbReference type="ChEBI" id="CHEBI:456216"/>
        <dbReference type="EC" id="5.6.2.4"/>
    </reaction>
</comment>
<dbReference type="RefSeq" id="WP_184423995.1">
    <property type="nucleotide sequence ID" value="NZ_AP027362.1"/>
</dbReference>
<keyword evidence="10 15" id="KW-0238">DNA-binding</keyword>
<dbReference type="GO" id="GO:0000287">
    <property type="term" value="F:magnesium ion binding"/>
    <property type="evidence" value="ECO:0007669"/>
    <property type="project" value="UniProtKB-UniRule"/>
</dbReference>
<dbReference type="HAMAP" id="MF_01485">
    <property type="entry name" value="RecB"/>
    <property type="match status" value="1"/>
</dbReference>
<dbReference type="GO" id="GO:0008854">
    <property type="term" value="F:exodeoxyribonuclease V activity"/>
    <property type="evidence" value="ECO:0007669"/>
    <property type="project" value="UniProtKB-EC"/>
</dbReference>
<name>A0A7X0NGT6_9GAMM</name>
<evidence type="ECO:0000256" key="16">
    <source>
        <dbReference type="PROSITE-ProRule" id="PRU00560"/>
    </source>
</evidence>
<keyword evidence="2 15" id="KW-0479">Metal-binding</keyword>
<feature type="binding site" evidence="15">
    <location>
        <position position="930"/>
    </location>
    <ligand>
        <name>Mg(2+)</name>
        <dbReference type="ChEBI" id="CHEBI:18420"/>
    </ligand>
</feature>
<evidence type="ECO:0000256" key="12">
    <source>
        <dbReference type="ARBA" id="ARBA00023235"/>
    </source>
</evidence>
<dbReference type="GO" id="GO:0000724">
    <property type="term" value="P:double-strand break repair via homologous recombination"/>
    <property type="evidence" value="ECO:0007669"/>
    <property type="project" value="UniProtKB-UniRule"/>
</dbReference>
<evidence type="ECO:0000256" key="2">
    <source>
        <dbReference type="ARBA" id="ARBA00022723"/>
    </source>
</evidence>
<evidence type="ECO:0000313" key="20">
    <source>
        <dbReference type="Proteomes" id="UP000537141"/>
    </source>
</evidence>
<keyword evidence="20" id="KW-1185">Reference proteome</keyword>
<evidence type="ECO:0000256" key="3">
    <source>
        <dbReference type="ARBA" id="ARBA00022741"/>
    </source>
</evidence>
<dbReference type="GO" id="GO:0005829">
    <property type="term" value="C:cytosol"/>
    <property type="evidence" value="ECO:0007669"/>
    <property type="project" value="TreeGrafter"/>
</dbReference>
<comment type="caution">
    <text evidence="19">The sequence shown here is derived from an EMBL/GenBank/DDBJ whole genome shotgun (WGS) entry which is preliminary data.</text>
</comment>
<keyword evidence="6 15" id="KW-0347">Helicase</keyword>
<evidence type="ECO:0000256" key="5">
    <source>
        <dbReference type="ARBA" id="ARBA00022801"/>
    </source>
</evidence>
<feature type="active site" description="For nuclease activity" evidence="15">
    <location>
        <position position="1075"/>
    </location>
</feature>
<keyword evidence="8 15" id="KW-0067">ATP-binding</keyword>
<keyword evidence="4 15" id="KW-0227">DNA damage</keyword>
<proteinExistence type="inferred from homology"/>
<evidence type="ECO:0000256" key="7">
    <source>
        <dbReference type="ARBA" id="ARBA00022839"/>
    </source>
</evidence>
<accession>A0A7X0NGT6</accession>
<keyword evidence="7 15" id="KW-0269">Exonuclease</keyword>
<dbReference type="Gene3D" id="1.10.486.10">
    <property type="entry name" value="PCRA, domain 4"/>
    <property type="match status" value="1"/>
</dbReference>
<keyword evidence="5 15" id="KW-0378">Hydrolase</keyword>
<keyword evidence="12 15" id="KW-0413">Isomerase</keyword>
<evidence type="ECO:0000256" key="6">
    <source>
        <dbReference type="ARBA" id="ARBA00022806"/>
    </source>
</evidence>
<protein>
    <recommendedName>
        <fullName evidence="15">RecBCD enzyme subunit RecB</fullName>
        <ecNumber evidence="15">3.1.11.5</ecNumber>
        <ecNumber evidence="15">5.6.2.4</ecNumber>
    </recommendedName>
    <alternativeName>
        <fullName evidence="15">DNA 3'-5' helicase subunit RecB</fullName>
    </alternativeName>
    <alternativeName>
        <fullName evidence="15">Exonuclease V subunit RecB</fullName>
        <shortName evidence="15">ExoV subunit RecB</shortName>
    </alternativeName>
    <alternativeName>
        <fullName evidence="15">Helicase/nuclease RecBCD subunit RecB</fullName>
    </alternativeName>
</protein>
<evidence type="ECO:0000256" key="13">
    <source>
        <dbReference type="ARBA" id="ARBA00034617"/>
    </source>
</evidence>
<feature type="binding site" evidence="15">
    <location>
        <position position="1075"/>
    </location>
    <ligand>
        <name>Mg(2+)</name>
        <dbReference type="ChEBI" id="CHEBI:18420"/>
    </ligand>
</feature>
<dbReference type="GO" id="GO:0043138">
    <property type="term" value="F:3'-5' DNA helicase activity"/>
    <property type="evidence" value="ECO:0007669"/>
    <property type="project" value="UniProtKB-UniRule"/>
</dbReference>
<dbReference type="Pfam" id="PF13361">
    <property type="entry name" value="UvrD_C"/>
    <property type="match status" value="1"/>
</dbReference>
<dbReference type="Gene3D" id="3.40.50.300">
    <property type="entry name" value="P-loop containing nucleotide triphosphate hydrolases"/>
    <property type="match status" value="2"/>
</dbReference>
<gene>
    <name evidence="15" type="primary">recB</name>
    <name evidence="19" type="ORF">HNQ55_001709</name>
</gene>
<evidence type="ECO:0000256" key="15">
    <source>
        <dbReference type="HAMAP-Rule" id="MF_01485"/>
    </source>
</evidence>
<dbReference type="EMBL" id="JACHHU010000011">
    <property type="protein sequence ID" value="MBB6543202.1"/>
    <property type="molecule type" value="Genomic_DNA"/>
</dbReference>
<reference evidence="19 20" key="1">
    <citation type="submission" date="2020-08" db="EMBL/GenBank/DDBJ databases">
        <title>Genomic Encyclopedia of Type Strains, Phase IV (KMG-IV): sequencing the most valuable type-strain genomes for metagenomic binning, comparative biology and taxonomic classification.</title>
        <authorList>
            <person name="Goeker M."/>
        </authorList>
    </citation>
    <scope>NUCLEOTIDE SEQUENCE [LARGE SCALE GENOMIC DNA]</scope>
    <source>
        <strain evidence="19 20">DSM 26287</strain>
    </source>
</reference>
<dbReference type="InterPro" id="IPR014016">
    <property type="entry name" value="UvrD-like_ATP-bd"/>
</dbReference>
<organism evidence="19 20">
    <name type="scientific">Thalassotalea piscium</name>
    <dbReference type="NCBI Taxonomy" id="1230533"/>
    <lineage>
        <taxon>Bacteria</taxon>
        <taxon>Pseudomonadati</taxon>
        <taxon>Pseudomonadota</taxon>
        <taxon>Gammaproteobacteria</taxon>
        <taxon>Alteromonadales</taxon>
        <taxon>Colwelliaceae</taxon>
        <taxon>Thalassotalea</taxon>
    </lineage>
</organism>
<dbReference type="InterPro" id="IPR038726">
    <property type="entry name" value="PDDEXK_AddAB-type"/>
</dbReference>
<dbReference type="EC" id="3.1.11.5" evidence="15"/>
<dbReference type="Pfam" id="PF12705">
    <property type="entry name" value="PDDEXK_1"/>
    <property type="match status" value="1"/>
</dbReference>
<dbReference type="Gene3D" id="3.90.320.10">
    <property type="match status" value="1"/>
</dbReference>
<feature type="domain" description="UvrD-like helicase ATP-binding" evidence="17">
    <location>
        <begin position="1"/>
        <end position="436"/>
    </location>
</feature>
<dbReference type="SUPFAM" id="SSF52980">
    <property type="entry name" value="Restriction endonuclease-like"/>
    <property type="match status" value="1"/>
</dbReference>
<comment type="similarity">
    <text evidence="15">Belongs to the helicase family. UvrD subfamily.</text>
</comment>
<dbReference type="Proteomes" id="UP000537141">
    <property type="component" value="Unassembled WGS sequence"/>
</dbReference>
<feature type="domain" description="UvrD-like helicase C-terminal" evidence="18">
    <location>
        <begin position="450"/>
        <end position="722"/>
    </location>
</feature>
<keyword evidence="1 15" id="KW-0540">Nuclease</keyword>
<dbReference type="CDD" id="cd22352">
    <property type="entry name" value="RecB_C-like"/>
    <property type="match status" value="1"/>
</dbReference>
<dbReference type="InterPro" id="IPR014017">
    <property type="entry name" value="DNA_helicase_UvrD-like_C"/>
</dbReference>
<dbReference type="Gene3D" id="1.10.3170.10">
    <property type="entry name" value="Recbcd, chain B, domain 2"/>
    <property type="match status" value="1"/>
</dbReference>
<comment type="catalytic activity">
    <reaction evidence="15">
        <text>Exonucleolytic cleavage (in the presence of ATP) in either 5'- to 3'- or 3'- to 5'-direction to yield 5'-phosphooligonucleotides.</text>
        <dbReference type="EC" id="3.1.11.5"/>
    </reaction>
</comment>
<evidence type="ECO:0000256" key="1">
    <source>
        <dbReference type="ARBA" id="ARBA00022722"/>
    </source>
</evidence>
<dbReference type="NCBIfam" id="TIGR00609">
    <property type="entry name" value="recB"/>
    <property type="match status" value="1"/>
</dbReference>
<dbReference type="InterPro" id="IPR000212">
    <property type="entry name" value="DNA_helicase_UvrD/REP"/>
</dbReference>